<dbReference type="InterPro" id="IPR027890">
    <property type="entry name" value="DUF4491"/>
</dbReference>
<evidence type="ECO:0000256" key="1">
    <source>
        <dbReference type="SAM" id="Phobius"/>
    </source>
</evidence>
<name>A0A5J4PSP8_9ZZZZ</name>
<comment type="caution">
    <text evidence="2">The sequence shown here is derived from an EMBL/GenBank/DDBJ whole genome shotgun (WGS) entry which is preliminary data.</text>
</comment>
<feature type="transmembrane region" description="Helical" evidence="1">
    <location>
        <begin position="36"/>
        <end position="52"/>
    </location>
</feature>
<evidence type="ECO:0008006" key="3">
    <source>
        <dbReference type="Google" id="ProtNLM"/>
    </source>
</evidence>
<accession>A0A5J4PSP8</accession>
<keyword evidence="1" id="KW-0812">Transmembrane</keyword>
<proteinExistence type="predicted"/>
<keyword evidence="1" id="KW-1133">Transmembrane helix</keyword>
<organism evidence="2">
    <name type="scientific">termite gut metagenome</name>
    <dbReference type="NCBI Taxonomy" id="433724"/>
    <lineage>
        <taxon>unclassified sequences</taxon>
        <taxon>metagenomes</taxon>
        <taxon>organismal metagenomes</taxon>
    </lineage>
</organism>
<keyword evidence="1" id="KW-0472">Membrane</keyword>
<dbReference type="Pfam" id="PF14898">
    <property type="entry name" value="DUF4491"/>
    <property type="match status" value="1"/>
</dbReference>
<feature type="transmembrane region" description="Helical" evidence="1">
    <location>
        <begin position="58"/>
        <end position="77"/>
    </location>
</feature>
<protein>
    <recommendedName>
        <fullName evidence="3">DUF4491 domain-containing protein</fullName>
    </recommendedName>
</protein>
<dbReference type="EMBL" id="SNRY01006791">
    <property type="protein sequence ID" value="KAA6311788.1"/>
    <property type="molecule type" value="Genomic_DNA"/>
</dbReference>
<gene>
    <name evidence="2" type="ORF">EZS27_037156</name>
</gene>
<feature type="transmembrane region" description="Helical" evidence="1">
    <location>
        <begin position="6"/>
        <end position="24"/>
    </location>
</feature>
<reference evidence="2" key="1">
    <citation type="submission" date="2019-03" db="EMBL/GenBank/DDBJ databases">
        <title>Single cell metagenomics reveals metabolic interactions within the superorganism composed of flagellate Streblomastix strix and complex community of Bacteroidetes bacteria on its surface.</title>
        <authorList>
            <person name="Treitli S.C."/>
            <person name="Kolisko M."/>
            <person name="Husnik F."/>
            <person name="Keeling P."/>
            <person name="Hampl V."/>
        </authorList>
    </citation>
    <scope>NUCLEOTIDE SEQUENCE</scope>
    <source>
        <strain evidence="2">STM</strain>
    </source>
</reference>
<evidence type="ECO:0000313" key="2">
    <source>
        <dbReference type="EMBL" id="KAA6311788.1"/>
    </source>
</evidence>
<dbReference type="AlphaFoldDB" id="A0A5J4PSP8"/>
<sequence>MEHFSGLIIGICTFLIIGFFHPIVIKLEYYWGTKSWWFFLLLGIAGGIASFSTKDVLISALSGVFAFSSFWGVKEIFEQEKRVKKGWFPKNPKRHYKF</sequence>